<dbReference type="PANTHER" id="PTHR24421">
    <property type="entry name" value="NITRATE/NITRITE SENSOR PROTEIN NARX-RELATED"/>
    <property type="match status" value="1"/>
</dbReference>
<dbReference type="Proteomes" id="UP000031675">
    <property type="component" value="Unassembled WGS sequence"/>
</dbReference>
<evidence type="ECO:0000259" key="5">
    <source>
        <dbReference type="Pfam" id="PF02518"/>
    </source>
</evidence>
<accession>A0A0C2FHR6</accession>
<proteinExistence type="predicted"/>
<dbReference type="Pfam" id="PF19354">
    <property type="entry name" value="DUF5931"/>
    <property type="match status" value="1"/>
</dbReference>
<feature type="transmembrane region" description="Helical" evidence="4">
    <location>
        <begin position="76"/>
        <end position="99"/>
    </location>
</feature>
<keyword evidence="8" id="KW-1185">Reference proteome</keyword>
<name>A0A0C2FHR6_9ACTN</name>
<evidence type="ECO:0000256" key="3">
    <source>
        <dbReference type="ARBA" id="ARBA00023012"/>
    </source>
</evidence>
<dbReference type="Gene3D" id="3.30.565.10">
    <property type="entry name" value="Histidine kinase-like ATPase, C-terminal domain"/>
    <property type="match status" value="1"/>
</dbReference>
<feature type="transmembrane region" description="Helical" evidence="4">
    <location>
        <begin position="111"/>
        <end position="137"/>
    </location>
</feature>
<dbReference type="EMBL" id="JROO01000019">
    <property type="protein sequence ID" value="KIH98824.1"/>
    <property type="molecule type" value="Genomic_DNA"/>
</dbReference>
<feature type="domain" description="DUF5931" evidence="6">
    <location>
        <begin position="6"/>
        <end position="148"/>
    </location>
</feature>
<keyword evidence="4" id="KW-0472">Membrane</keyword>
<dbReference type="OrthoDB" id="5181554at2"/>
<dbReference type="InterPro" id="IPR036890">
    <property type="entry name" value="HATPase_C_sf"/>
</dbReference>
<dbReference type="CDD" id="cd16917">
    <property type="entry name" value="HATPase_UhpB-NarQ-NarX-like"/>
    <property type="match status" value="1"/>
</dbReference>
<dbReference type="AlphaFoldDB" id="A0A0C2FHR6"/>
<evidence type="ECO:0000256" key="4">
    <source>
        <dbReference type="SAM" id="Phobius"/>
    </source>
</evidence>
<dbReference type="InterPro" id="IPR050482">
    <property type="entry name" value="Sensor_HK_TwoCompSys"/>
</dbReference>
<organism evidence="7 8">
    <name type="scientific">Streptomonospora alba</name>
    <dbReference type="NCBI Taxonomy" id="183763"/>
    <lineage>
        <taxon>Bacteria</taxon>
        <taxon>Bacillati</taxon>
        <taxon>Actinomycetota</taxon>
        <taxon>Actinomycetes</taxon>
        <taxon>Streptosporangiales</taxon>
        <taxon>Nocardiopsidaceae</taxon>
        <taxon>Streptomonospora</taxon>
    </lineage>
</organism>
<dbReference type="Pfam" id="PF02518">
    <property type="entry name" value="HATPase_c"/>
    <property type="match status" value="1"/>
</dbReference>
<keyword evidence="1" id="KW-0808">Transferase</keyword>
<evidence type="ECO:0000256" key="2">
    <source>
        <dbReference type="ARBA" id="ARBA00022777"/>
    </source>
</evidence>
<keyword evidence="4" id="KW-0812">Transmembrane</keyword>
<sequence>MAPHLDLLARPGVAWAVLVAMAAWTAASAVLYARPHRRGRALLATDLAVAFCCLAATAVAVEPGYLRMAPPLTTTWFAGAVLAAAVLGGRRIALVAALAHGVVDIAMRTGLGLAITAAVPRGVVLLLLAGYSVGYLANYAAVAERRLAEAVELEARTRERERLGRSIHDSVLQVLAMVQRRGAEAGGEAAELGSLAGEQEARLRALIGGRHGTSASDPAGADVGEGAEASSALAAAPTAWNAAPPAADLASLLDAHAGARVTVSAPATEVAMAPRRAREIDAAVREALGNVERHCPPEARVWLLLEHEGETVTVTVRDDGPGIAPDRLAEAAAEGRMGVAQSIRGRIADLGGTTEITTAPGQGTEIEMRVPG</sequence>
<dbReference type="GO" id="GO:0016301">
    <property type="term" value="F:kinase activity"/>
    <property type="evidence" value="ECO:0007669"/>
    <property type="project" value="UniProtKB-KW"/>
</dbReference>
<evidence type="ECO:0000256" key="1">
    <source>
        <dbReference type="ARBA" id="ARBA00022679"/>
    </source>
</evidence>
<feature type="transmembrane region" description="Helical" evidence="4">
    <location>
        <begin position="12"/>
        <end position="34"/>
    </location>
</feature>
<dbReference type="PANTHER" id="PTHR24421:SF61">
    <property type="entry name" value="OXYGEN SENSOR HISTIDINE KINASE NREB"/>
    <property type="match status" value="1"/>
</dbReference>
<keyword evidence="2 7" id="KW-0418">Kinase</keyword>
<dbReference type="NCBIfam" id="NF047322">
    <property type="entry name" value="HK_morpho_MacS"/>
    <property type="match status" value="1"/>
</dbReference>
<dbReference type="SUPFAM" id="SSF55874">
    <property type="entry name" value="ATPase domain of HSP90 chaperone/DNA topoisomerase II/histidine kinase"/>
    <property type="match status" value="1"/>
</dbReference>
<dbReference type="InterPro" id="IPR045975">
    <property type="entry name" value="DUF5931"/>
</dbReference>
<protein>
    <submittedName>
        <fullName evidence="7">Histidine kinase</fullName>
    </submittedName>
</protein>
<gene>
    <name evidence="7" type="ORF">LP52_11060</name>
</gene>
<dbReference type="GO" id="GO:0000160">
    <property type="term" value="P:phosphorelay signal transduction system"/>
    <property type="evidence" value="ECO:0007669"/>
    <property type="project" value="UniProtKB-KW"/>
</dbReference>
<keyword evidence="3" id="KW-0902">Two-component regulatory system</keyword>
<dbReference type="STRING" id="183763.LP52_11060"/>
<dbReference type="InterPro" id="IPR003594">
    <property type="entry name" value="HATPase_dom"/>
</dbReference>
<keyword evidence="4" id="KW-1133">Transmembrane helix</keyword>
<feature type="transmembrane region" description="Helical" evidence="4">
    <location>
        <begin position="41"/>
        <end position="61"/>
    </location>
</feature>
<feature type="domain" description="Histidine kinase/HSP90-like ATPase" evidence="5">
    <location>
        <begin position="280"/>
        <end position="371"/>
    </location>
</feature>
<evidence type="ECO:0000313" key="8">
    <source>
        <dbReference type="Proteomes" id="UP000031675"/>
    </source>
</evidence>
<evidence type="ECO:0000259" key="6">
    <source>
        <dbReference type="Pfam" id="PF19354"/>
    </source>
</evidence>
<reference evidence="8" key="1">
    <citation type="journal article" date="2015" name="Chem. Biol.">
        <title>Structure, bioactivity, and resistance mechanism of streptomonomicin, an unusual lasso Peptide from an understudied halophilic actinomycete.</title>
        <authorList>
            <person name="Metelev M."/>
            <person name="Tietz J.I."/>
            <person name="Melby J.O."/>
            <person name="Blair P.M."/>
            <person name="Zhu L."/>
            <person name="Livnat I."/>
            <person name="Severinov K."/>
            <person name="Mitchell D.A."/>
        </authorList>
    </citation>
    <scope>NUCLEOTIDE SEQUENCE [LARGE SCALE GENOMIC DNA]</scope>
    <source>
        <strain evidence="8">YIM 90003</strain>
    </source>
</reference>
<comment type="caution">
    <text evidence="7">The sequence shown here is derived from an EMBL/GenBank/DDBJ whole genome shotgun (WGS) entry which is preliminary data.</text>
</comment>
<evidence type="ECO:0000313" key="7">
    <source>
        <dbReference type="EMBL" id="KIH98824.1"/>
    </source>
</evidence>